<organism evidence="1 2">
    <name type="scientific">Candidatus Clostridium stratigraminis</name>
    <dbReference type="NCBI Taxonomy" id="3381661"/>
    <lineage>
        <taxon>Bacteria</taxon>
        <taxon>Bacillati</taxon>
        <taxon>Bacillota</taxon>
        <taxon>Clostridia</taxon>
        <taxon>Eubacteriales</taxon>
        <taxon>Clostridiaceae</taxon>
        <taxon>Clostridium</taxon>
    </lineage>
</organism>
<proteinExistence type="predicted"/>
<keyword evidence="2" id="KW-1185">Reference proteome</keyword>
<evidence type="ECO:0000313" key="1">
    <source>
        <dbReference type="EMBL" id="MFL0248584.1"/>
    </source>
</evidence>
<reference evidence="1 2" key="1">
    <citation type="submission" date="2024-11" db="EMBL/GenBank/DDBJ databases">
        <authorList>
            <person name="Heng Y.C."/>
            <person name="Lim A.C.H."/>
            <person name="Lee J.K.Y."/>
            <person name="Kittelmann S."/>
        </authorList>
    </citation>
    <scope>NUCLEOTIDE SEQUENCE [LARGE SCALE GENOMIC DNA]</scope>
    <source>
        <strain evidence="1 2">WILCCON 0185</strain>
    </source>
</reference>
<sequence length="47" mass="5432">MIKIMNDNGYGYMAQMMQSIGKEGMTKMHNSMNSYISNSKEMMGNFR</sequence>
<protein>
    <submittedName>
        <fullName evidence="1">Uncharacterized protein</fullName>
    </submittedName>
</protein>
<comment type="caution">
    <text evidence="1">The sequence shown here is derived from an EMBL/GenBank/DDBJ whole genome shotgun (WGS) entry which is preliminary data.</text>
</comment>
<accession>A0ABW8T7P8</accession>
<evidence type="ECO:0000313" key="2">
    <source>
        <dbReference type="Proteomes" id="UP001623591"/>
    </source>
</evidence>
<gene>
    <name evidence="1" type="ORF">ACJDUG_16690</name>
</gene>
<name>A0ABW8T7P8_9CLOT</name>
<dbReference type="EMBL" id="JBJHZZ010000021">
    <property type="protein sequence ID" value="MFL0248584.1"/>
    <property type="molecule type" value="Genomic_DNA"/>
</dbReference>
<dbReference type="Proteomes" id="UP001623591">
    <property type="component" value="Unassembled WGS sequence"/>
</dbReference>